<dbReference type="PANTHER" id="PTHR30522">
    <property type="entry name" value="NUCLEOSIDE TRIPHOSPHATE PYROPHOSPHOHYDROLASE"/>
    <property type="match status" value="1"/>
</dbReference>
<dbReference type="InterPro" id="IPR004518">
    <property type="entry name" value="MazG-like_dom"/>
</dbReference>
<evidence type="ECO:0000259" key="1">
    <source>
        <dbReference type="Pfam" id="PF00590"/>
    </source>
</evidence>
<dbReference type="AlphaFoldDB" id="A0A6J7D7Y5"/>
<dbReference type="SUPFAM" id="SSF101386">
    <property type="entry name" value="all-alpha NTP pyrophosphatases"/>
    <property type="match status" value="2"/>
</dbReference>
<dbReference type="InterPro" id="IPR011551">
    <property type="entry name" value="NTP_PyrPHydrolase_MazG"/>
</dbReference>
<dbReference type="CDD" id="cd11529">
    <property type="entry name" value="NTP-PPase_MazG_Cterm"/>
    <property type="match status" value="1"/>
</dbReference>
<dbReference type="GO" id="GO:0046052">
    <property type="term" value="P:UTP catabolic process"/>
    <property type="evidence" value="ECO:0007669"/>
    <property type="project" value="TreeGrafter"/>
</dbReference>
<sequence length="491" mass="53523">MTVRPTVVVVGLGPGGPEFVTEQTRAAIAQARHRFLRTAIHPSAGLVPDAVTFDHLYESADTFDSVYLQITEALVGAATEHGEVLYAVPGSPLVLERSVRQLRDDPRVHCILLPAISFLDLAYSALGIDPVESALQLIDGHDFATAAAGVTGPLLIAHCHANWVLSDIKLAIDDAADSAGTTNDTVAVTVLQRLGTPDELITHTTWAEMDHVVDADHLTSIYVPRLNVAVAQHYARFHALTRTLREQCPWDIEQTHASLIPHLLEETYEVVDALQELDPDDPGTDEALIEELGDLLYQIEFHATIAEQQGRFTIADVTQGIHDKLIRRHPHVFGDVRAESTDQVLSNWEAIKHAEKGRTSIFDGIPNSLPSLSYAYKAQKKASGVGFDWPDVHGALPKIAEETAEVLHAHASGDQAATAEEIGDLLFAVVNVARHLRVDPEVALRNAVGKFRTRFEGVEQLAAERGIVLAASDLAVLDQLWDEVKARGLNQ</sequence>
<feature type="domain" description="NTP pyrophosphohydrolase MazG-like" evidence="2">
    <location>
        <begin position="396"/>
        <end position="454"/>
    </location>
</feature>
<evidence type="ECO:0000313" key="3">
    <source>
        <dbReference type="EMBL" id="CAB4865095.1"/>
    </source>
</evidence>
<accession>A0A6J7D7Y5</accession>
<dbReference type="NCBIfam" id="TIGR00444">
    <property type="entry name" value="mazG"/>
    <property type="match status" value="1"/>
</dbReference>
<dbReference type="CDD" id="cd11528">
    <property type="entry name" value="NTP-PPase_MazG_Nterm"/>
    <property type="match status" value="1"/>
</dbReference>
<organism evidence="3">
    <name type="scientific">freshwater metagenome</name>
    <dbReference type="NCBI Taxonomy" id="449393"/>
    <lineage>
        <taxon>unclassified sequences</taxon>
        <taxon>metagenomes</taxon>
        <taxon>ecological metagenomes</taxon>
    </lineage>
</organism>
<dbReference type="GO" id="GO:0006203">
    <property type="term" value="P:dGTP catabolic process"/>
    <property type="evidence" value="ECO:0007669"/>
    <property type="project" value="TreeGrafter"/>
</dbReference>
<evidence type="ECO:0000259" key="2">
    <source>
        <dbReference type="Pfam" id="PF03819"/>
    </source>
</evidence>
<protein>
    <submittedName>
        <fullName evidence="3">Unannotated protein</fullName>
    </submittedName>
</protein>
<proteinExistence type="predicted"/>
<reference evidence="3" key="1">
    <citation type="submission" date="2020-05" db="EMBL/GenBank/DDBJ databases">
        <authorList>
            <person name="Chiriac C."/>
            <person name="Salcher M."/>
            <person name="Ghai R."/>
            <person name="Kavagutti S V."/>
        </authorList>
    </citation>
    <scope>NUCLEOTIDE SEQUENCE</scope>
</reference>
<dbReference type="GO" id="GO:0047429">
    <property type="term" value="F:nucleoside triphosphate diphosphatase activity"/>
    <property type="evidence" value="ECO:0007669"/>
    <property type="project" value="InterPro"/>
</dbReference>
<dbReference type="InterPro" id="IPR048015">
    <property type="entry name" value="NTP-PPase_MazG-like_N"/>
</dbReference>
<feature type="domain" description="NTP pyrophosphohydrolase MazG-like" evidence="2">
    <location>
        <begin position="254"/>
        <end position="333"/>
    </location>
</feature>
<dbReference type="GO" id="GO:0046061">
    <property type="term" value="P:dATP catabolic process"/>
    <property type="evidence" value="ECO:0007669"/>
    <property type="project" value="TreeGrafter"/>
</dbReference>
<dbReference type="InterPro" id="IPR048011">
    <property type="entry name" value="NTP-PPase_MazG-like_C"/>
</dbReference>
<dbReference type="Gene3D" id="3.40.1010.10">
    <property type="entry name" value="Cobalt-precorrin-4 Transmethylase, Domain 1"/>
    <property type="match status" value="1"/>
</dbReference>
<dbReference type="Pfam" id="PF03819">
    <property type="entry name" value="MazG"/>
    <property type="match status" value="2"/>
</dbReference>
<dbReference type="GO" id="GO:0046047">
    <property type="term" value="P:TTP catabolic process"/>
    <property type="evidence" value="ECO:0007669"/>
    <property type="project" value="TreeGrafter"/>
</dbReference>
<dbReference type="InterPro" id="IPR035013">
    <property type="entry name" value="YabN_N"/>
</dbReference>
<gene>
    <name evidence="3" type="ORF">UFOPK3376_00494</name>
</gene>
<dbReference type="InterPro" id="IPR035996">
    <property type="entry name" value="4pyrrol_Methylase_sf"/>
</dbReference>
<dbReference type="Gene3D" id="1.10.287.1080">
    <property type="entry name" value="MazG-like"/>
    <property type="match status" value="2"/>
</dbReference>
<dbReference type="FunFam" id="1.10.287.1080:FF:000003">
    <property type="entry name" value="Nucleoside triphosphate pyrophosphohydrolase"/>
    <property type="match status" value="1"/>
</dbReference>
<dbReference type="SUPFAM" id="SSF53790">
    <property type="entry name" value="Tetrapyrrole methylase"/>
    <property type="match status" value="1"/>
</dbReference>
<dbReference type="GO" id="GO:0046081">
    <property type="term" value="P:dUTP catabolic process"/>
    <property type="evidence" value="ECO:0007669"/>
    <property type="project" value="TreeGrafter"/>
</dbReference>
<dbReference type="GO" id="GO:0006950">
    <property type="term" value="P:response to stress"/>
    <property type="evidence" value="ECO:0007669"/>
    <property type="project" value="UniProtKB-ARBA"/>
</dbReference>
<dbReference type="NCBIfam" id="NF007113">
    <property type="entry name" value="PRK09562.1"/>
    <property type="match status" value="1"/>
</dbReference>
<dbReference type="PANTHER" id="PTHR30522:SF0">
    <property type="entry name" value="NUCLEOSIDE TRIPHOSPHATE PYROPHOSPHOHYDROLASE"/>
    <property type="match status" value="1"/>
</dbReference>
<dbReference type="GO" id="GO:0008168">
    <property type="term" value="F:methyltransferase activity"/>
    <property type="evidence" value="ECO:0007669"/>
    <property type="project" value="InterPro"/>
</dbReference>
<dbReference type="CDD" id="cd11723">
    <property type="entry name" value="YabN_N_like"/>
    <property type="match status" value="1"/>
</dbReference>
<dbReference type="EMBL" id="CAFBLP010000008">
    <property type="protein sequence ID" value="CAB4865095.1"/>
    <property type="molecule type" value="Genomic_DNA"/>
</dbReference>
<dbReference type="GO" id="GO:0046076">
    <property type="term" value="P:dTTP catabolic process"/>
    <property type="evidence" value="ECO:0007669"/>
    <property type="project" value="TreeGrafter"/>
</dbReference>
<dbReference type="FunFam" id="1.10.287.1080:FF:000001">
    <property type="entry name" value="Nucleoside triphosphate pyrophosphohydrolase"/>
    <property type="match status" value="1"/>
</dbReference>
<dbReference type="InterPro" id="IPR000878">
    <property type="entry name" value="4pyrrol_Mease"/>
</dbReference>
<dbReference type="Pfam" id="PF00590">
    <property type="entry name" value="TP_methylase"/>
    <property type="match status" value="1"/>
</dbReference>
<feature type="domain" description="Tetrapyrrole methylase" evidence="1">
    <location>
        <begin position="6"/>
        <end position="209"/>
    </location>
</feature>
<dbReference type="InterPro" id="IPR014777">
    <property type="entry name" value="4pyrrole_Mease_sub1"/>
</dbReference>
<name>A0A6J7D7Y5_9ZZZZ</name>